<gene>
    <name evidence="1" type="ORF">FQA47_023620</name>
</gene>
<protein>
    <submittedName>
        <fullName evidence="1">Uncharacterized protein</fullName>
    </submittedName>
</protein>
<evidence type="ECO:0000313" key="1">
    <source>
        <dbReference type="EMBL" id="KAF6737888.1"/>
    </source>
</evidence>
<comment type="caution">
    <text evidence="1">The sequence shown here is derived from an EMBL/GenBank/DDBJ whole genome shotgun (WGS) entry which is preliminary data.</text>
</comment>
<proteinExistence type="predicted"/>
<organism evidence="1 2">
    <name type="scientific">Oryzias melastigma</name>
    <name type="common">Marine medaka</name>
    <dbReference type="NCBI Taxonomy" id="30732"/>
    <lineage>
        <taxon>Eukaryota</taxon>
        <taxon>Metazoa</taxon>
        <taxon>Chordata</taxon>
        <taxon>Craniata</taxon>
        <taxon>Vertebrata</taxon>
        <taxon>Euteleostomi</taxon>
        <taxon>Actinopterygii</taxon>
        <taxon>Neopterygii</taxon>
        <taxon>Teleostei</taxon>
        <taxon>Neoteleostei</taxon>
        <taxon>Acanthomorphata</taxon>
        <taxon>Ovalentaria</taxon>
        <taxon>Atherinomorphae</taxon>
        <taxon>Beloniformes</taxon>
        <taxon>Adrianichthyidae</taxon>
        <taxon>Oryziinae</taxon>
        <taxon>Oryzias</taxon>
    </lineage>
</organism>
<sequence>MSMNMEQDSGRHTGLLPSEGGRSSTVILHSESAYLLSFLLLQNLLICKSIAYIFGSIHHTYIFVLYIDHKGGAGGGKQILAEFLKKMRKENHHHNFVLLGELFILV</sequence>
<reference evidence="1" key="1">
    <citation type="journal article" name="BMC Genomics">
        <title>Long-read sequencing and de novo genome assembly of marine medaka (Oryzias melastigma).</title>
        <authorList>
            <person name="Liang P."/>
            <person name="Saqib H.S.A."/>
            <person name="Ni X."/>
            <person name="Shen Y."/>
        </authorList>
    </citation>
    <scope>NUCLEOTIDE SEQUENCE</scope>
    <source>
        <strain evidence="1">Bigg-433</strain>
    </source>
</reference>
<dbReference type="AlphaFoldDB" id="A0A834FPA8"/>
<name>A0A834FPA8_ORYME</name>
<accession>A0A834FPA8</accession>
<evidence type="ECO:0000313" key="2">
    <source>
        <dbReference type="Proteomes" id="UP000646548"/>
    </source>
</evidence>
<dbReference type="EMBL" id="WKFB01000044">
    <property type="protein sequence ID" value="KAF6737888.1"/>
    <property type="molecule type" value="Genomic_DNA"/>
</dbReference>
<dbReference type="Proteomes" id="UP000646548">
    <property type="component" value="Unassembled WGS sequence"/>
</dbReference>